<name>A0ABS3WQ81_9ACTN</name>
<dbReference type="EMBL" id="JAFFZN010000004">
    <property type="protein sequence ID" value="MBO8185280.1"/>
    <property type="molecule type" value="Genomic_DNA"/>
</dbReference>
<evidence type="ECO:0000313" key="2">
    <source>
        <dbReference type="Proteomes" id="UP001518976"/>
    </source>
</evidence>
<sequence length="120" mass="13088">MITEPIGSTQAKALVELFGRRVPVDLYLSGSAERLQVTAVPDRSEIIAKHAGATRCFGVVGRIASGRDRGRHVRIDRMSDLPGGEESEEPTGVVIRIADDTDMSVNCVNEWVEDWASAQH</sequence>
<protein>
    <submittedName>
        <fullName evidence="1">Uncharacterized protein</fullName>
    </submittedName>
</protein>
<accession>A0ABS3WQ81</accession>
<organism evidence="1 2">
    <name type="scientific">Streptomyces spirodelae</name>
    <dbReference type="NCBI Taxonomy" id="2812904"/>
    <lineage>
        <taxon>Bacteria</taxon>
        <taxon>Bacillati</taxon>
        <taxon>Actinomycetota</taxon>
        <taxon>Actinomycetes</taxon>
        <taxon>Kitasatosporales</taxon>
        <taxon>Streptomycetaceae</taxon>
        <taxon>Streptomyces</taxon>
    </lineage>
</organism>
<proteinExistence type="predicted"/>
<comment type="caution">
    <text evidence="1">The sequence shown here is derived from an EMBL/GenBank/DDBJ whole genome shotgun (WGS) entry which is preliminary data.</text>
</comment>
<gene>
    <name evidence="1" type="ORF">JW592_07330</name>
</gene>
<dbReference type="Proteomes" id="UP001518976">
    <property type="component" value="Unassembled WGS sequence"/>
</dbReference>
<reference evidence="1 2" key="1">
    <citation type="submission" date="2021-02" db="EMBL/GenBank/DDBJ databases">
        <title>Streptomyces spirodelae sp. nov., isolated from duckweed.</title>
        <authorList>
            <person name="Saimee Y."/>
            <person name="Duangmal K."/>
        </authorList>
    </citation>
    <scope>NUCLEOTIDE SEQUENCE [LARGE SCALE GENOMIC DNA]</scope>
    <source>
        <strain evidence="1 2">DW4-2</strain>
    </source>
</reference>
<keyword evidence="2" id="KW-1185">Reference proteome</keyword>
<evidence type="ECO:0000313" key="1">
    <source>
        <dbReference type="EMBL" id="MBO8185280.1"/>
    </source>
</evidence>